<evidence type="ECO:0000256" key="4">
    <source>
        <dbReference type="ARBA" id="ARBA00022842"/>
    </source>
</evidence>
<dbReference type="InterPro" id="IPR041492">
    <property type="entry name" value="HAD_2"/>
</dbReference>
<dbReference type="SUPFAM" id="SSF56784">
    <property type="entry name" value="HAD-like"/>
    <property type="match status" value="1"/>
</dbReference>
<dbReference type="EMBL" id="JMUI01000003">
    <property type="protein sequence ID" value="KDM57213.1"/>
    <property type="molecule type" value="Genomic_DNA"/>
</dbReference>
<dbReference type="PANTHER" id="PTHR46470">
    <property type="entry name" value="N-ACYLNEURAMINATE-9-PHOSPHATASE"/>
    <property type="match status" value="1"/>
</dbReference>
<sequence length="225" mass="25981">MKKVLLFDLDQTILNRNESLIKFLNWQVNFFKLVPQELKESFIKSFIKLDNNGSVWKDIVYDQLIKNFNIKRYDTNELLQSYINNFNKFSTAFENAQKIIQNLHAQGYTLGLVSNGKTPFQEHNFYALGITDYFSTIVISEAIGLRKPDPAIYLYTCTQLGCNPSDDIFIGDNPKADIEGAKKVGMQTIFFHPTLTLEHPLSDASIHHYDELEETIKRLVTNPLY</sequence>
<dbReference type="InterPro" id="IPR006439">
    <property type="entry name" value="HAD-SF_hydro_IA"/>
</dbReference>
<dbReference type="SFLD" id="SFLDG01129">
    <property type="entry name" value="C1.5:_HAD__Beta-PGM__Phosphata"/>
    <property type="match status" value="1"/>
</dbReference>
<dbReference type="PANTHER" id="PTHR46470:SF2">
    <property type="entry name" value="GLYCERALDEHYDE 3-PHOSPHATE PHOSPHATASE"/>
    <property type="match status" value="1"/>
</dbReference>
<dbReference type="NCBIfam" id="TIGR01549">
    <property type="entry name" value="HAD-SF-IA-v1"/>
    <property type="match status" value="1"/>
</dbReference>
<keyword evidence="3" id="KW-0378">Hydrolase</keyword>
<comment type="cofactor">
    <cofactor evidence="1">
        <name>Mg(2+)</name>
        <dbReference type="ChEBI" id="CHEBI:18420"/>
    </cofactor>
</comment>
<dbReference type="InterPro" id="IPR006549">
    <property type="entry name" value="HAD-SF_hydro_IIIA"/>
</dbReference>
<dbReference type="Gene3D" id="3.40.50.1000">
    <property type="entry name" value="HAD superfamily/HAD-like"/>
    <property type="match status" value="1"/>
</dbReference>
<dbReference type="NCBIfam" id="TIGR01509">
    <property type="entry name" value="HAD-SF-IA-v3"/>
    <property type="match status" value="1"/>
</dbReference>
<dbReference type="Proteomes" id="UP000027208">
    <property type="component" value="Unassembled WGS sequence"/>
</dbReference>
<dbReference type="RefSeq" id="WP_004887898.1">
    <property type="nucleotide sequence ID" value="NZ_BBTU01000086.1"/>
</dbReference>
<reference evidence="5 6" key="1">
    <citation type="submission" date="2014-04" db="EMBL/GenBank/DDBJ databases">
        <title>The Genome Sequence of Acinetobacter baumanii BIDMC 57.</title>
        <authorList>
            <consortium name="The Broad Institute Genomics Platform"/>
            <consortium name="The Broad Institute Genome Sequencing Center for Infectious Disease"/>
            <person name="Murphy C."/>
            <person name="Cosimi L."/>
            <person name="Cerqueira G."/>
            <person name="Feldgarden M."/>
            <person name="Earl A."/>
            <person name="Spencer M.D."/>
            <person name="Fodor A."/>
            <person name="Sautter R.L."/>
            <person name="Hung D."/>
            <person name="Onderdonk A.B."/>
            <person name="Ernst C."/>
            <person name="Delaney M."/>
            <person name="DuBois A."/>
            <person name="Young S.K."/>
            <person name="Zeng Q."/>
            <person name="Gargeya S."/>
            <person name="Abouelleil A."/>
            <person name="Alvarado L."/>
            <person name="Chapman S.B."/>
            <person name="Gainer-Dewar J."/>
            <person name="Goldberg J."/>
            <person name="Griggs A."/>
            <person name="Gujja S."/>
            <person name="Hansen M."/>
            <person name="Howarth C."/>
            <person name="Imamovic A."/>
            <person name="Larimer J."/>
            <person name="Pearson M."/>
            <person name="Poon T.W."/>
            <person name="Priest M."/>
            <person name="Roberts A."/>
            <person name="Saif S."/>
            <person name="Shea T."/>
            <person name="Sykes S."/>
            <person name="Wortman J."/>
            <person name="Nusbaum C."/>
            <person name="Birren B."/>
        </authorList>
    </citation>
    <scope>NUCLEOTIDE SEQUENCE [LARGE SCALE GENOMIC DNA]</scope>
    <source>
        <strain evidence="5 6">BIDMC 57</strain>
    </source>
</reference>
<keyword evidence="4" id="KW-0460">Magnesium</keyword>
<dbReference type="InterPro" id="IPR036412">
    <property type="entry name" value="HAD-like_sf"/>
</dbReference>
<evidence type="ECO:0000313" key="6">
    <source>
        <dbReference type="Proteomes" id="UP000027208"/>
    </source>
</evidence>
<protein>
    <submittedName>
        <fullName evidence="5">Uncharacterized protein</fullName>
    </submittedName>
</protein>
<accession>A0A1Y4YSQ3</accession>
<dbReference type="InterPro" id="IPR023214">
    <property type="entry name" value="HAD_sf"/>
</dbReference>
<evidence type="ECO:0000256" key="2">
    <source>
        <dbReference type="ARBA" id="ARBA00022723"/>
    </source>
</evidence>
<dbReference type="Gene3D" id="1.10.150.520">
    <property type="match status" value="1"/>
</dbReference>
<dbReference type="GO" id="GO:0046872">
    <property type="term" value="F:metal ion binding"/>
    <property type="evidence" value="ECO:0007669"/>
    <property type="project" value="UniProtKB-KW"/>
</dbReference>
<dbReference type="InterPro" id="IPR051400">
    <property type="entry name" value="HAD-like_hydrolase"/>
</dbReference>
<evidence type="ECO:0000256" key="3">
    <source>
        <dbReference type="ARBA" id="ARBA00022801"/>
    </source>
</evidence>
<dbReference type="AlphaFoldDB" id="A0A1Y4YSQ3"/>
<dbReference type="GO" id="GO:0016791">
    <property type="term" value="F:phosphatase activity"/>
    <property type="evidence" value="ECO:0007669"/>
    <property type="project" value="TreeGrafter"/>
</dbReference>
<dbReference type="SFLD" id="SFLDS00003">
    <property type="entry name" value="Haloacid_Dehalogenase"/>
    <property type="match status" value="1"/>
</dbReference>
<dbReference type="Pfam" id="PF13419">
    <property type="entry name" value="HAD_2"/>
    <property type="match status" value="1"/>
</dbReference>
<dbReference type="NCBIfam" id="TIGR01662">
    <property type="entry name" value="HAD-SF-IIIA"/>
    <property type="match status" value="1"/>
</dbReference>
<keyword evidence="2" id="KW-0479">Metal-binding</keyword>
<evidence type="ECO:0000313" key="5">
    <source>
        <dbReference type="EMBL" id="KDM57213.1"/>
    </source>
</evidence>
<comment type="caution">
    <text evidence="5">The sequence shown here is derived from an EMBL/GenBank/DDBJ whole genome shotgun (WGS) entry which is preliminary data.</text>
</comment>
<evidence type="ECO:0000256" key="1">
    <source>
        <dbReference type="ARBA" id="ARBA00001946"/>
    </source>
</evidence>
<organism evidence="5 6">
    <name type="scientific">Acinetobacter nosocomialis</name>
    <dbReference type="NCBI Taxonomy" id="106654"/>
    <lineage>
        <taxon>Bacteria</taxon>
        <taxon>Pseudomonadati</taxon>
        <taxon>Pseudomonadota</taxon>
        <taxon>Gammaproteobacteria</taxon>
        <taxon>Moraxellales</taxon>
        <taxon>Moraxellaceae</taxon>
        <taxon>Acinetobacter</taxon>
        <taxon>Acinetobacter calcoaceticus/baumannii complex</taxon>
    </lineage>
</organism>
<name>A0A1Y4YSQ3_ACINO</name>
<gene>
    <name evidence="5" type="ORF">AE32_01324</name>
</gene>
<dbReference type="GO" id="GO:0044281">
    <property type="term" value="P:small molecule metabolic process"/>
    <property type="evidence" value="ECO:0007669"/>
    <property type="project" value="UniProtKB-ARBA"/>
</dbReference>
<proteinExistence type="predicted"/>